<sequence>MSSCWPFMVLKDQDLWTVIVALYNIRSSTTMDQQFVALTFSIIPPAILFIFFQRYIMQGFTFSGIKG</sequence>
<dbReference type="EMBL" id="NHRJ02000006">
    <property type="protein sequence ID" value="PZE20629.1"/>
    <property type="molecule type" value="Genomic_DNA"/>
</dbReference>
<dbReference type="PANTHER" id="PTHR43744">
    <property type="entry name" value="ABC TRANSPORTER PERMEASE PROTEIN MG189-RELATED-RELATED"/>
    <property type="match status" value="1"/>
</dbReference>
<evidence type="ECO:0000256" key="4">
    <source>
        <dbReference type="ARBA" id="ARBA00022692"/>
    </source>
</evidence>
<evidence type="ECO:0008006" key="10">
    <source>
        <dbReference type="Google" id="ProtNLM"/>
    </source>
</evidence>
<keyword evidence="9" id="KW-1185">Reference proteome</keyword>
<dbReference type="Gene3D" id="1.10.3720.10">
    <property type="entry name" value="MetI-like"/>
    <property type="match status" value="1"/>
</dbReference>
<proteinExistence type="predicted"/>
<dbReference type="GO" id="GO:0005886">
    <property type="term" value="C:plasma membrane"/>
    <property type="evidence" value="ECO:0007669"/>
    <property type="project" value="UniProtKB-SubCell"/>
</dbReference>
<keyword evidence="3" id="KW-1003">Cell membrane</keyword>
<dbReference type="PANTHER" id="PTHR43744:SF6">
    <property type="entry name" value="ABC TRANSPORTER PERMEASE PROTEIN YESQ-RELATED"/>
    <property type="match status" value="1"/>
</dbReference>
<evidence type="ECO:0000256" key="3">
    <source>
        <dbReference type="ARBA" id="ARBA00022475"/>
    </source>
</evidence>
<name>A0A2W1N7N1_PAEXE</name>
<comment type="subcellular location">
    <subcellularLocation>
        <location evidence="1">Cell membrane</location>
        <topology evidence="1">Multi-pass membrane protein</topology>
    </subcellularLocation>
</comment>
<keyword evidence="2" id="KW-0813">Transport</keyword>
<keyword evidence="5 7" id="KW-1133">Transmembrane helix</keyword>
<dbReference type="InterPro" id="IPR035906">
    <property type="entry name" value="MetI-like_sf"/>
</dbReference>
<accession>A0A2W1N7N1</accession>
<feature type="transmembrane region" description="Helical" evidence="7">
    <location>
        <begin position="35"/>
        <end position="56"/>
    </location>
</feature>
<dbReference type="RefSeq" id="WP_089200383.1">
    <property type="nucleotide sequence ID" value="NZ_NHRJ02000006.1"/>
</dbReference>
<evidence type="ECO:0000256" key="5">
    <source>
        <dbReference type="ARBA" id="ARBA00022989"/>
    </source>
</evidence>
<evidence type="ECO:0000313" key="8">
    <source>
        <dbReference type="EMBL" id="PZE20629.1"/>
    </source>
</evidence>
<gene>
    <name evidence="8" type="ORF">CBW46_012750</name>
</gene>
<dbReference type="SUPFAM" id="SSF161098">
    <property type="entry name" value="MetI-like"/>
    <property type="match status" value="1"/>
</dbReference>
<evidence type="ECO:0000313" key="9">
    <source>
        <dbReference type="Proteomes" id="UP000214746"/>
    </source>
</evidence>
<dbReference type="AlphaFoldDB" id="A0A2W1N7N1"/>
<evidence type="ECO:0000256" key="6">
    <source>
        <dbReference type="ARBA" id="ARBA00023136"/>
    </source>
</evidence>
<reference evidence="8" key="1">
    <citation type="submission" date="2018-06" db="EMBL/GenBank/DDBJ databases">
        <title>Paenibacillus xerothermodurans sp. nov. an extremely dry heat resistant spore forming bacterium isolated from the soil of Cape Canaveral, Florida.</title>
        <authorList>
            <person name="Seuylemezian A."/>
            <person name="Kaur N."/>
            <person name="Patil P."/>
            <person name="Patil P."/>
            <person name="Mayilraj S."/>
            <person name="Vaishampayan P."/>
        </authorList>
    </citation>
    <scope>NUCLEOTIDE SEQUENCE [LARGE SCALE GENOMIC DNA]</scope>
    <source>
        <strain evidence="8">ATCC 27380</strain>
    </source>
</reference>
<keyword evidence="4 7" id="KW-0812">Transmembrane</keyword>
<evidence type="ECO:0000256" key="2">
    <source>
        <dbReference type="ARBA" id="ARBA00022448"/>
    </source>
</evidence>
<comment type="caution">
    <text evidence="8">The sequence shown here is derived from an EMBL/GenBank/DDBJ whole genome shotgun (WGS) entry which is preliminary data.</text>
</comment>
<dbReference type="Proteomes" id="UP000214746">
    <property type="component" value="Unassembled WGS sequence"/>
</dbReference>
<evidence type="ECO:0000256" key="7">
    <source>
        <dbReference type="SAM" id="Phobius"/>
    </source>
</evidence>
<evidence type="ECO:0000256" key="1">
    <source>
        <dbReference type="ARBA" id="ARBA00004651"/>
    </source>
</evidence>
<protein>
    <recommendedName>
        <fullName evidence="10">Carbohydrate ABC transporter permease</fullName>
    </recommendedName>
</protein>
<keyword evidence="6 7" id="KW-0472">Membrane</keyword>
<organism evidence="8 9">
    <name type="scientific">Paenibacillus xerothermodurans</name>
    <dbReference type="NCBI Taxonomy" id="1977292"/>
    <lineage>
        <taxon>Bacteria</taxon>
        <taxon>Bacillati</taxon>
        <taxon>Bacillota</taxon>
        <taxon>Bacilli</taxon>
        <taxon>Bacillales</taxon>
        <taxon>Paenibacillaceae</taxon>
        <taxon>Paenibacillus</taxon>
    </lineage>
</organism>